<name>A0A7E4UPX6_PANRE</name>
<evidence type="ECO:0000313" key="2">
    <source>
        <dbReference type="WBParaSite" id="Pan_g11389.t1"/>
    </source>
</evidence>
<protein>
    <submittedName>
        <fullName evidence="2">GST N-terminal domain-containing protein</fullName>
    </submittedName>
</protein>
<evidence type="ECO:0000313" key="1">
    <source>
        <dbReference type="Proteomes" id="UP000492821"/>
    </source>
</evidence>
<reference evidence="2" key="2">
    <citation type="submission" date="2020-10" db="UniProtKB">
        <authorList>
            <consortium name="WormBaseParasite"/>
        </authorList>
    </citation>
    <scope>IDENTIFICATION</scope>
</reference>
<dbReference type="AlphaFoldDB" id="A0A7E4UPX6"/>
<sequence>MVFLRSAALVAMSREPISQDAKRLVDKGPLRALYEVLPEGITTELATVEVIDVAIIVAYLKHPLNDPFLVAAGPDAIPAEIVDLMVIVALFDGLQRNSWSRSTGWWHQVRECVEFGSIGGRLSGLPVSVIESISLTARVPHYFVCKRAAWPIYGHCCPVFTDYCKNMEFCLVKSI</sequence>
<proteinExistence type="predicted"/>
<dbReference type="WBParaSite" id="Pan_g11389.t1">
    <property type="protein sequence ID" value="Pan_g11389.t1"/>
    <property type="gene ID" value="Pan_g11389"/>
</dbReference>
<reference evidence="1" key="1">
    <citation type="journal article" date="2013" name="Genetics">
        <title>The draft genome and transcriptome of Panagrellus redivivus are shaped by the harsh demands of a free-living lifestyle.</title>
        <authorList>
            <person name="Srinivasan J."/>
            <person name="Dillman A.R."/>
            <person name="Macchietto M.G."/>
            <person name="Heikkinen L."/>
            <person name="Lakso M."/>
            <person name="Fracchia K.M."/>
            <person name="Antoshechkin I."/>
            <person name="Mortazavi A."/>
            <person name="Wong G."/>
            <person name="Sternberg P.W."/>
        </authorList>
    </citation>
    <scope>NUCLEOTIDE SEQUENCE [LARGE SCALE GENOMIC DNA]</scope>
    <source>
        <strain evidence="1">MT8872</strain>
    </source>
</reference>
<organism evidence="1 2">
    <name type="scientific">Panagrellus redivivus</name>
    <name type="common">Microworm</name>
    <dbReference type="NCBI Taxonomy" id="6233"/>
    <lineage>
        <taxon>Eukaryota</taxon>
        <taxon>Metazoa</taxon>
        <taxon>Ecdysozoa</taxon>
        <taxon>Nematoda</taxon>
        <taxon>Chromadorea</taxon>
        <taxon>Rhabditida</taxon>
        <taxon>Tylenchina</taxon>
        <taxon>Panagrolaimomorpha</taxon>
        <taxon>Panagrolaimoidea</taxon>
        <taxon>Panagrolaimidae</taxon>
        <taxon>Panagrellus</taxon>
    </lineage>
</organism>
<dbReference type="Proteomes" id="UP000492821">
    <property type="component" value="Unassembled WGS sequence"/>
</dbReference>
<accession>A0A7E4UPX6</accession>
<keyword evidence="1" id="KW-1185">Reference proteome</keyword>